<gene>
    <name evidence="3" type="ORF">SAMN05421721_10494</name>
</gene>
<dbReference type="EMBL" id="FOUO01000004">
    <property type="protein sequence ID" value="SFM38578.1"/>
    <property type="molecule type" value="Genomic_DNA"/>
</dbReference>
<keyword evidence="4" id="KW-1185">Reference proteome</keyword>
<dbReference type="Proteomes" id="UP000199556">
    <property type="component" value="Unassembled WGS sequence"/>
</dbReference>
<comment type="similarity">
    <text evidence="1">Belongs to the NifZ family.</text>
</comment>
<evidence type="ECO:0000313" key="4">
    <source>
        <dbReference type="Proteomes" id="UP000199556"/>
    </source>
</evidence>
<dbReference type="STRING" id="195064.SAMN05421721_10494"/>
<dbReference type="GO" id="GO:0009399">
    <property type="term" value="P:nitrogen fixation"/>
    <property type="evidence" value="ECO:0007669"/>
    <property type="project" value="InterPro"/>
</dbReference>
<keyword evidence="2" id="KW-0535">Nitrogen fixation</keyword>
<sequence length="163" mass="17881">MCIGGRVMAMPEPGMDEGYDYGTRVRVVRSLRNDGTYPGLDRGDLLVRRGAVGVVIGRGTFLQDQVIYSVHFLDVDRVVGCRDRELIPADAPWVPSRFEPRDRVHPRIPLGIRGEVVAPAGTPGEVLQVLRDAPGGVAYHVDFHGRILEVPETALAAPEEEET</sequence>
<evidence type="ECO:0000256" key="1">
    <source>
        <dbReference type="ARBA" id="ARBA00008027"/>
    </source>
</evidence>
<protein>
    <submittedName>
        <fullName evidence="3">Nitrogen fixation protein NifZ</fullName>
    </submittedName>
</protein>
<dbReference type="InterPro" id="IPR007415">
    <property type="entry name" value="Nitrogenase_MoFe_mat_NifZ"/>
</dbReference>
<evidence type="ECO:0000256" key="2">
    <source>
        <dbReference type="ARBA" id="ARBA00023231"/>
    </source>
</evidence>
<reference evidence="3 4" key="1">
    <citation type="submission" date="2016-10" db="EMBL/GenBank/DDBJ databases">
        <authorList>
            <person name="de Groot N.N."/>
        </authorList>
    </citation>
    <scope>NUCLEOTIDE SEQUENCE [LARGE SCALE GENOMIC DNA]</scope>
    <source>
        <strain evidence="3 4">DSM 4180</strain>
    </source>
</reference>
<dbReference type="AlphaFoldDB" id="A0A1I4QEU1"/>
<proteinExistence type="inferred from homology"/>
<evidence type="ECO:0000313" key="3">
    <source>
        <dbReference type="EMBL" id="SFM38578.1"/>
    </source>
</evidence>
<accession>A0A1I4QEU1</accession>
<dbReference type="Pfam" id="PF04319">
    <property type="entry name" value="NifZ"/>
    <property type="match status" value="1"/>
</dbReference>
<name>A0A1I4QEU1_ECTMO</name>
<organism evidence="3 4">
    <name type="scientific">Ectothiorhodospira mobilis</name>
    <dbReference type="NCBI Taxonomy" id="195064"/>
    <lineage>
        <taxon>Bacteria</taxon>
        <taxon>Pseudomonadati</taxon>
        <taxon>Pseudomonadota</taxon>
        <taxon>Gammaproteobacteria</taxon>
        <taxon>Chromatiales</taxon>
        <taxon>Ectothiorhodospiraceae</taxon>
        <taxon>Ectothiorhodospira</taxon>
    </lineage>
</organism>